<evidence type="ECO:0000256" key="2">
    <source>
        <dbReference type="ARBA" id="ARBA00022552"/>
    </source>
</evidence>
<dbReference type="Gene3D" id="3.40.1010.10">
    <property type="entry name" value="Cobalt-precorrin-4 Transmethylase, Domain 1"/>
    <property type="match status" value="1"/>
</dbReference>
<dbReference type="Pfam" id="PF23016">
    <property type="entry name" value="RsmI_C"/>
    <property type="match status" value="1"/>
</dbReference>
<name>A0AAE2YNA6_9PROT</name>
<dbReference type="Gene3D" id="3.30.950.10">
    <property type="entry name" value="Methyltransferase, Cobalt-precorrin-4 Transmethylase, Domain 2"/>
    <property type="match status" value="1"/>
</dbReference>
<organism evidence="9 10">
    <name type="scientific">Igneacidithiobacillus copahuensis</name>
    <dbReference type="NCBI Taxonomy" id="2724909"/>
    <lineage>
        <taxon>Bacteria</taxon>
        <taxon>Pseudomonadati</taxon>
        <taxon>Pseudomonadota</taxon>
        <taxon>Acidithiobacillia</taxon>
        <taxon>Acidithiobacillales</taxon>
        <taxon>Acidithiobacillaceae</taxon>
        <taxon>Igneacidithiobacillus</taxon>
    </lineage>
</organism>
<keyword evidence="3 6" id="KW-0489">Methyltransferase</keyword>
<dbReference type="HAMAP" id="MF_01877">
    <property type="entry name" value="16SrRNA_methyltr_I"/>
    <property type="match status" value="1"/>
</dbReference>
<dbReference type="GO" id="GO:0070677">
    <property type="term" value="F:rRNA (cytosine-2'-O-)-methyltransferase activity"/>
    <property type="evidence" value="ECO:0007669"/>
    <property type="project" value="UniProtKB-UniRule"/>
</dbReference>
<evidence type="ECO:0000313" key="10">
    <source>
        <dbReference type="Proteomes" id="UP001197378"/>
    </source>
</evidence>
<dbReference type="GO" id="GO:0005737">
    <property type="term" value="C:cytoplasm"/>
    <property type="evidence" value="ECO:0007669"/>
    <property type="project" value="UniProtKB-SubCell"/>
</dbReference>
<evidence type="ECO:0000259" key="8">
    <source>
        <dbReference type="Pfam" id="PF23016"/>
    </source>
</evidence>
<evidence type="ECO:0000259" key="7">
    <source>
        <dbReference type="Pfam" id="PF00590"/>
    </source>
</evidence>
<dbReference type="InterPro" id="IPR053910">
    <property type="entry name" value="RsmI_HTH"/>
</dbReference>
<evidence type="ECO:0000256" key="5">
    <source>
        <dbReference type="ARBA" id="ARBA00022691"/>
    </source>
</evidence>
<feature type="domain" description="RsmI HTH" evidence="8">
    <location>
        <begin position="240"/>
        <end position="283"/>
    </location>
</feature>
<accession>A0AAE2YNA6</accession>
<dbReference type="NCBIfam" id="TIGR00096">
    <property type="entry name" value="16S rRNA (cytidine(1402)-2'-O)-methyltransferase"/>
    <property type="match status" value="1"/>
</dbReference>
<comment type="caution">
    <text evidence="9">The sequence shown here is derived from an EMBL/GenBank/DDBJ whole genome shotgun (WGS) entry which is preliminary data.</text>
</comment>
<dbReference type="AlphaFoldDB" id="A0AAE2YNA6"/>
<keyword evidence="4 6" id="KW-0808">Transferase</keyword>
<gene>
    <name evidence="6 9" type="primary">rsmI</name>
    <name evidence="9" type="ORF">HFQ13_02735</name>
</gene>
<dbReference type="EMBL" id="JAAXYO010000036">
    <property type="protein sequence ID" value="MBU2787137.1"/>
    <property type="molecule type" value="Genomic_DNA"/>
</dbReference>
<dbReference type="Pfam" id="PF00590">
    <property type="entry name" value="TP_methylase"/>
    <property type="match status" value="1"/>
</dbReference>
<dbReference type="InterPro" id="IPR035996">
    <property type="entry name" value="4pyrrol_Methylase_sf"/>
</dbReference>
<dbReference type="PANTHER" id="PTHR46111:SF1">
    <property type="entry name" value="RIBOSOMAL RNA SMALL SUBUNIT METHYLTRANSFERASE I"/>
    <property type="match status" value="1"/>
</dbReference>
<dbReference type="InterPro" id="IPR014776">
    <property type="entry name" value="4pyrrole_Mease_sub2"/>
</dbReference>
<keyword evidence="1 6" id="KW-0963">Cytoplasm</keyword>
<dbReference type="CDD" id="cd11648">
    <property type="entry name" value="RsmI"/>
    <property type="match status" value="1"/>
</dbReference>
<dbReference type="InterPro" id="IPR008189">
    <property type="entry name" value="rRNA_ssu_MeTfrase_I"/>
</dbReference>
<keyword evidence="10" id="KW-1185">Reference proteome</keyword>
<proteinExistence type="inferred from homology"/>
<keyword evidence="2 6" id="KW-0698">rRNA processing</keyword>
<comment type="subcellular location">
    <subcellularLocation>
        <location evidence="6">Cytoplasm</location>
    </subcellularLocation>
</comment>
<dbReference type="PROSITE" id="PS01296">
    <property type="entry name" value="RSMI"/>
    <property type="match status" value="1"/>
</dbReference>
<evidence type="ECO:0000256" key="4">
    <source>
        <dbReference type="ARBA" id="ARBA00022679"/>
    </source>
</evidence>
<dbReference type="FunFam" id="3.30.950.10:FF:000002">
    <property type="entry name" value="Ribosomal RNA small subunit methyltransferase I"/>
    <property type="match status" value="1"/>
</dbReference>
<dbReference type="EC" id="2.1.1.198" evidence="6"/>
<dbReference type="Proteomes" id="UP001197378">
    <property type="component" value="Unassembled WGS sequence"/>
</dbReference>
<dbReference type="InterPro" id="IPR000878">
    <property type="entry name" value="4pyrrol_Mease"/>
</dbReference>
<comment type="similarity">
    <text evidence="6">Belongs to the methyltransferase superfamily. RsmI family.</text>
</comment>
<dbReference type="PANTHER" id="PTHR46111">
    <property type="entry name" value="RIBOSOMAL RNA SMALL SUBUNIT METHYLTRANSFERASE I"/>
    <property type="match status" value="1"/>
</dbReference>
<keyword evidence="5 6" id="KW-0949">S-adenosyl-L-methionine</keyword>
<sequence>MEMSIGRENYPGRLAIVGTPIGNLEDLSPRARRVLSEADRILVEDRRHAQRLFQSIGIQPRTEPLHEHNERSQIPRILGYLQAGERLALISDAGMPLISDPGYPLVRELRRAGVAITVVPGPSAALAALALAGLPTDRFCFEGFLPAKSAARQQRLRELEAETRSMIFYEAPHRILATLEDMIALLSGARGAILAREITKLHEEAIGESLAAIHASLTASPERQRGEMCLVLAGAPERESGEADLDRLLRPLLQELPLAQAVRLAEAQSGAPHRRLYQRALALTSAAESD</sequence>
<dbReference type="SUPFAM" id="SSF53790">
    <property type="entry name" value="Tetrapyrrole methylase"/>
    <property type="match status" value="1"/>
</dbReference>
<dbReference type="InterPro" id="IPR018063">
    <property type="entry name" value="SAM_MeTrfase_RsmI_CS"/>
</dbReference>
<evidence type="ECO:0000256" key="3">
    <source>
        <dbReference type="ARBA" id="ARBA00022603"/>
    </source>
</evidence>
<dbReference type="InterPro" id="IPR014777">
    <property type="entry name" value="4pyrrole_Mease_sub1"/>
</dbReference>
<protein>
    <recommendedName>
        <fullName evidence="6">Ribosomal RNA small subunit methyltransferase I</fullName>
        <ecNumber evidence="6">2.1.1.198</ecNumber>
    </recommendedName>
    <alternativeName>
        <fullName evidence="6">16S rRNA 2'-O-ribose C1402 methyltransferase</fullName>
    </alternativeName>
    <alternativeName>
        <fullName evidence="6">rRNA (cytidine-2'-O-)-methyltransferase RsmI</fullName>
    </alternativeName>
</protein>
<comment type="function">
    <text evidence="6">Catalyzes the 2'-O-methylation of the ribose of cytidine 1402 (C1402) in 16S rRNA.</text>
</comment>
<evidence type="ECO:0000256" key="1">
    <source>
        <dbReference type="ARBA" id="ARBA00022490"/>
    </source>
</evidence>
<comment type="catalytic activity">
    <reaction evidence="6">
        <text>cytidine(1402) in 16S rRNA + S-adenosyl-L-methionine = 2'-O-methylcytidine(1402) in 16S rRNA + S-adenosyl-L-homocysteine + H(+)</text>
        <dbReference type="Rhea" id="RHEA:42924"/>
        <dbReference type="Rhea" id="RHEA-COMP:10285"/>
        <dbReference type="Rhea" id="RHEA-COMP:10286"/>
        <dbReference type="ChEBI" id="CHEBI:15378"/>
        <dbReference type="ChEBI" id="CHEBI:57856"/>
        <dbReference type="ChEBI" id="CHEBI:59789"/>
        <dbReference type="ChEBI" id="CHEBI:74495"/>
        <dbReference type="ChEBI" id="CHEBI:82748"/>
        <dbReference type="EC" id="2.1.1.198"/>
    </reaction>
</comment>
<reference evidence="9" key="1">
    <citation type="journal article" date="2021" name="ISME J.">
        <title>Genomic evolution of the class Acidithiobacillia: deep-branching Proteobacteria living in extreme acidic conditions.</title>
        <authorList>
            <person name="Moya-Beltran A."/>
            <person name="Beard S."/>
            <person name="Rojas-Villalobos C."/>
            <person name="Issotta F."/>
            <person name="Gallardo Y."/>
            <person name="Ulloa R."/>
            <person name="Giaveno A."/>
            <person name="Degli Esposti M."/>
            <person name="Johnson D.B."/>
            <person name="Quatrini R."/>
        </authorList>
    </citation>
    <scope>NUCLEOTIDE SEQUENCE</scope>
    <source>
        <strain evidence="9">VAN18-1</strain>
    </source>
</reference>
<evidence type="ECO:0000256" key="6">
    <source>
        <dbReference type="HAMAP-Rule" id="MF_01877"/>
    </source>
</evidence>
<dbReference type="PIRSF" id="PIRSF005917">
    <property type="entry name" value="MTase_YraL"/>
    <property type="match status" value="1"/>
</dbReference>
<feature type="domain" description="Tetrapyrrole methylase" evidence="7">
    <location>
        <begin position="13"/>
        <end position="208"/>
    </location>
</feature>
<evidence type="ECO:0000313" key="9">
    <source>
        <dbReference type="EMBL" id="MBU2787137.1"/>
    </source>
</evidence>